<dbReference type="AlphaFoldDB" id="A0A2J6Q0Y6"/>
<dbReference type="STRING" id="1745343.A0A2J6Q0Y6"/>
<dbReference type="SUPFAM" id="SSF51735">
    <property type="entry name" value="NAD(P)-binding Rossmann-fold domains"/>
    <property type="match status" value="1"/>
</dbReference>
<dbReference type="InterPro" id="IPR036291">
    <property type="entry name" value="NAD(P)-bd_dom_sf"/>
</dbReference>
<gene>
    <name evidence="3" type="ORF">NA56DRAFT_705192</name>
</gene>
<accession>A0A2J6Q0Y6</accession>
<dbReference type="GO" id="GO:0004074">
    <property type="term" value="F:biliverdin reductase [NAD(P)H] activity"/>
    <property type="evidence" value="ECO:0007669"/>
    <property type="project" value="TreeGrafter"/>
</dbReference>
<dbReference type="InterPro" id="IPR016040">
    <property type="entry name" value="NAD(P)-bd_dom"/>
</dbReference>
<dbReference type="EMBL" id="KZ613487">
    <property type="protein sequence ID" value="PMD19955.1"/>
    <property type="molecule type" value="Genomic_DNA"/>
</dbReference>
<feature type="domain" description="NAD(P)-binding" evidence="2">
    <location>
        <begin position="14"/>
        <end position="195"/>
    </location>
</feature>
<keyword evidence="4" id="KW-1185">Reference proteome</keyword>
<dbReference type="PANTHER" id="PTHR43355">
    <property type="entry name" value="FLAVIN REDUCTASE (NADPH)"/>
    <property type="match status" value="1"/>
</dbReference>
<reference evidence="3 4" key="1">
    <citation type="submission" date="2016-05" db="EMBL/GenBank/DDBJ databases">
        <title>A degradative enzymes factory behind the ericoid mycorrhizal symbiosis.</title>
        <authorList>
            <consortium name="DOE Joint Genome Institute"/>
            <person name="Martino E."/>
            <person name="Morin E."/>
            <person name="Grelet G."/>
            <person name="Kuo A."/>
            <person name="Kohler A."/>
            <person name="Daghino S."/>
            <person name="Barry K."/>
            <person name="Choi C."/>
            <person name="Cichocki N."/>
            <person name="Clum A."/>
            <person name="Copeland A."/>
            <person name="Hainaut M."/>
            <person name="Haridas S."/>
            <person name="Labutti K."/>
            <person name="Lindquist E."/>
            <person name="Lipzen A."/>
            <person name="Khouja H.-R."/>
            <person name="Murat C."/>
            <person name="Ohm R."/>
            <person name="Olson A."/>
            <person name="Spatafora J."/>
            <person name="Veneault-Fourrey C."/>
            <person name="Henrissat B."/>
            <person name="Grigoriev I."/>
            <person name="Martin F."/>
            <person name="Perotto S."/>
        </authorList>
    </citation>
    <scope>NUCLEOTIDE SEQUENCE [LARGE SCALE GENOMIC DNA]</scope>
    <source>
        <strain evidence="3 4">UAMH 7357</strain>
    </source>
</reference>
<evidence type="ECO:0000259" key="2">
    <source>
        <dbReference type="Pfam" id="PF13460"/>
    </source>
</evidence>
<dbReference type="Pfam" id="PF13460">
    <property type="entry name" value="NAD_binding_10"/>
    <property type="match status" value="1"/>
</dbReference>
<evidence type="ECO:0000313" key="4">
    <source>
        <dbReference type="Proteomes" id="UP000235672"/>
    </source>
</evidence>
<sequence>MLDTVTKHHILLLGGTGICGTIFARAALEAGHKLSLYVRTPSKIPSDLSSNTNISIIQGELHDAEGLKKAAACGADIFISLAGPTLGKREGTPITNALPTLYPLLLTNGTTKRILILSTASYSGPEDSCSIKWLFAINFYVRLIGGDSYQEIKGMAEETVALGEKIDWTVFRVPLLQGNTLGENVGPVNAVYVGDKKGRDGLHLDRGRLAIWILTELEEGKWINASPMLANA</sequence>
<dbReference type="OrthoDB" id="10254221at2759"/>
<dbReference type="Proteomes" id="UP000235672">
    <property type="component" value="Unassembled WGS sequence"/>
</dbReference>
<organism evidence="3 4">
    <name type="scientific">Hyaloscypha hepaticicola</name>
    <dbReference type="NCBI Taxonomy" id="2082293"/>
    <lineage>
        <taxon>Eukaryota</taxon>
        <taxon>Fungi</taxon>
        <taxon>Dikarya</taxon>
        <taxon>Ascomycota</taxon>
        <taxon>Pezizomycotina</taxon>
        <taxon>Leotiomycetes</taxon>
        <taxon>Helotiales</taxon>
        <taxon>Hyaloscyphaceae</taxon>
        <taxon>Hyaloscypha</taxon>
    </lineage>
</organism>
<protein>
    <submittedName>
        <fullName evidence="3">NAD(P)-binding protein</fullName>
    </submittedName>
</protein>
<dbReference type="PANTHER" id="PTHR43355:SF2">
    <property type="entry name" value="FLAVIN REDUCTASE (NADPH)"/>
    <property type="match status" value="1"/>
</dbReference>
<dbReference type="Gene3D" id="3.40.50.720">
    <property type="entry name" value="NAD(P)-binding Rossmann-like Domain"/>
    <property type="match status" value="1"/>
</dbReference>
<evidence type="ECO:0000313" key="3">
    <source>
        <dbReference type="EMBL" id="PMD19955.1"/>
    </source>
</evidence>
<proteinExistence type="inferred from homology"/>
<evidence type="ECO:0000256" key="1">
    <source>
        <dbReference type="ARBA" id="ARBA00038376"/>
    </source>
</evidence>
<name>A0A2J6Q0Y6_9HELO</name>
<dbReference type="GO" id="GO:0042602">
    <property type="term" value="F:riboflavin reductase (NADPH) activity"/>
    <property type="evidence" value="ECO:0007669"/>
    <property type="project" value="TreeGrafter"/>
</dbReference>
<dbReference type="InterPro" id="IPR051606">
    <property type="entry name" value="Polyketide_Oxido-like"/>
</dbReference>
<comment type="similarity">
    <text evidence="1">Belongs to the avfA family.</text>
</comment>